<dbReference type="InterPro" id="IPR016181">
    <property type="entry name" value="Acyl_CoA_acyltransferase"/>
</dbReference>
<dbReference type="GO" id="GO:0016747">
    <property type="term" value="F:acyltransferase activity, transferring groups other than amino-acyl groups"/>
    <property type="evidence" value="ECO:0007669"/>
    <property type="project" value="InterPro"/>
</dbReference>
<comment type="caution">
    <text evidence="2">The sequence shown here is derived from an EMBL/GenBank/DDBJ whole genome shotgun (WGS) entry which is preliminary data.</text>
</comment>
<dbReference type="AlphaFoldDB" id="A0A7J6SPB4"/>
<dbReference type="Proteomes" id="UP000574390">
    <property type="component" value="Unassembled WGS sequence"/>
</dbReference>
<accession>A0A7J6SPB4</accession>
<dbReference type="PROSITE" id="PS51186">
    <property type="entry name" value="GNAT"/>
    <property type="match status" value="1"/>
</dbReference>
<dbReference type="SUPFAM" id="SSF55729">
    <property type="entry name" value="Acyl-CoA N-acyltransferases (Nat)"/>
    <property type="match status" value="1"/>
</dbReference>
<proteinExistence type="predicted"/>
<organism evidence="2 3">
    <name type="scientific">Perkinsus olseni</name>
    <name type="common">Perkinsus atlanticus</name>
    <dbReference type="NCBI Taxonomy" id="32597"/>
    <lineage>
        <taxon>Eukaryota</taxon>
        <taxon>Sar</taxon>
        <taxon>Alveolata</taxon>
        <taxon>Perkinsozoa</taxon>
        <taxon>Perkinsea</taxon>
        <taxon>Perkinsida</taxon>
        <taxon>Perkinsidae</taxon>
        <taxon>Perkinsus</taxon>
    </lineage>
</organism>
<dbReference type="CDD" id="cd04301">
    <property type="entry name" value="NAT_SF"/>
    <property type="match status" value="1"/>
</dbReference>
<evidence type="ECO:0000259" key="1">
    <source>
        <dbReference type="PROSITE" id="PS51186"/>
    </source>
</evidence>
<evidence type="ECO:0000313" key="3">
    <source>
        <dbReference type="Proteomes" id="UP000574390"/>
    </source>
</evidence>
<feature type="non-terminal residue" evidence="2">
    <location>
        <position position="1"/>
    </location>
</feature>
<evidence type="ECO:0000313" key="2">
    <source>
        <dbReference type="EMBL" id="KAF4733990.1"/>
    </source>
</evidence>
<reference evidence="2 3" key="1">
    <citation type="submission" date="2020-04" db="EMBL/GenBank/DDBJ databases">
        <title>Perkinsus olseni comparative genomics.</title>
        <authorList>
            <person name="Bogema D.R."/>
        </authorList>
    </citation>
    <scope>NUCLEOTIDE SEQUENCE [LARGE SCALE GENOMIC DNA]</scope>
    <source>
        <strain evidence="2">ATCC PRA-205</strain>
    </source>
</reference>
<dbReference type="Gene3D" id="3.40.630.30">
    <property type="match status" value="1"/>
</dbReference>
<feature type="domain" description="N-acetyltransferase" evidence="1">
    <location>
        <begin position="1"/>
        <end position="135"/>
    </location>
</feature>
<dbReference type="EMBL" id="JABANM010013648">
    <property type="protein sequence ID" value="KAF4733990.1"/>
    <property type="molecule type" value="Genomic_DNA"/>
</dbReference>
<sequence length="158" mass="17907">PSDRVLSITDLPNPVVFVAVEPESAPDKAVVGSVVLCLVDTEYYGKWIYIDQVDVRENWWRKGVATAMLRRLLAYVKESRPEVVGAYLLVAPSHDPAKRLYEKVGFVYQGPSFYYDGYVYYFDSPSAAELPKNLPSNHIYLPVTTNRLVADILYDLLD</sequence>
<dbReference type="Pfam" id="PF00583">
    <property type="entry name" value="Acetyltransf_1"/>
    <property type="match status" value="1"/>
</dbReference>
<name>A0A7J6SPB4_PEROL</name>
<dbReference type="InterPro" id="IPR000182">
    <property type="entry name" value="GNAT_dom"/>
</dbReference>
<gene>
    <name evidence="2" type="ORF">FOZ62_031844</name>
</gene>
<protein>
    <recommendedName>
        <fullName evidence="1">N-acetyltransferase domain-containing protein</fullName>
    </recommendedName>
</protein>